<dbReference type="EMBL" id="SLXQ01000035">
    <property type="protein sequence ID" value="TCP38934.1"/>
    <property type="molecule type" value="Genomic_DNA"/>
</dbReference>
<proteinExistence type="predicted"/>
<dbReference type="Proteomes" id="UP000294911">
    <property type="component" value="Unassembled WGS sequence"/>
</dbReference>
<organism evidence="1 2">
    <name type="scientific">Tamaricihabitans halophyticus</name>
    <dbReference type="NCBI Taxonomy" id="1262583"/>
    <lineage>
        <taxon>Bacteria</taxon>
        <taxon>Bacillati</taxon>
        <taxon>Actinomycetota</taxon>
        <taxon>Actinomycetes</taxon>
        <taxon>Pseudonocardiales</taxon>
        <taxon>Pseudonocardiaceae</taxon>
        <taxon>Tamaricihabitans</taxon>
    </lineage>
</organism>
<keyword evidence="2" id="KW-1185">Reference proteome</keyword>
<name>A0A4R2PUQ9_9PSEU</name>
<reference evidence="1 2" key="1">
    <citation type="submission" date="2019-03" db="EMBL/GenBank/DDBJ databases">
        <title>Genomic Encyclopedia of Type Strains, Phase IV (KMG-IV): sequencing the most valuable type-strain genomes for metagenomic binning, comparative biology and taxonomic classification.</title>
        <authorList>
            <person name="Goeker M."/>
        </authorList>
    </citation>
    <scope>NUCLEOTIDE SEQUENCE [LARGE SCALE GENOMIC DNA]</scope>
    <source>
        <strain evidence="1 2">DSM 45765</strain>
    </source>
</reference>
<evidence type="ECO:0000313" key="2">
    <source>
        <dbReference type="Proteomes" id="UP000294911"/>
    </source>
</evidence>
<evidence type="ECO:0000313" key="1">
    <source>
        <dbReference type="EMBL" id="TCP38934.1"/>
    </source>
</evidence>
<dbReference type="OrthoDB" id="3698936at2"/>
<comment type="caution">
    <text evidence="1">The sequence shown here is derived from an EMBL/GenBank/DDBJ whole genome shotgun (WGS) entry which is preliminary data.</text>
</comment>
<dbReference type="RefSeq" id="WP_132881457.1">
    <property type="nucleotide sequence ID" value="NZ_SLXQ01000035.1"/>
</dbReference>
<accession>A0A4R2PUQ9</accession>
<gene>
    <name evidence="1" type="ORF">EV191_1358</name>
</gene>
<dbReference type="AlphaFoldDB" id="A0A4R2PUQ9"/>
<sequence>MDDEHIAALRKLVLAGWSGVPLGNPAEPEALVYTRGRLGILDSVHVRSYDNAMAIRAERGRNTRTSEGPVSKVVADVLSWQKGDDA</sequence>
<protein>
    <submittedName>
        <fullName evidence="1">Uncharacterized protein</fullName>
    </submittedName>
</protein>